<dbReference type="Gene3D" id="3.30.420.10">
    <property type="entry name" value="Ribonuclease H-like superfamily/Ribonuclease H"/>
    <property type="match status" value="1"/>
</dbReference>
<protein>
    <recommendedName>
        <fullName evidence="1">Integrase zinc-binding domain-containing protein</fullName>
    </recommendedName>
</protein>
<dbReference type="Gene3D" id="1.10.340.70">
    <property type="match status" value="1"/>
</dbReference>
<dbReference type="Pfam" id="PF17921">
    <property type="entry name" value="Integrase_H2C2"/>
    <property type="match status" value="1"/>
</dbReference>
<dbReference type="InterPro" id="IPR041588">
    <property type="entry name" value="Integrase_H2C2"/>
</dbReference>
<organism evidence="2 3">
    <name type="scientific">Mytilus coruscus</name>
    <name type="common">Sea mussel</name>
    <dbReference type="NCBI Taxonomy" id="42192"/>
    <lineage>
        <taxon>Eukaryota</taxon>
        <taxon>Metazoa</taxon>
        <taxon>Spiralia</taxon>
        <taxon>Lophotrochozoa</taxon>
        <taxon>Mollusca</taxon>
        <taxon>Bivalvia</taxon>
        <taxon>Autobranchia</taxon>
        <taxon>Pteriomorphia</taxon>
        <taxon>Mytilida</taxon>
        <taxon>Mytiloidea</taxon>
        <taxon>Mytilidae</taxon>
        <taxon>Mytilinae</taxon>
        <taxon>Mytilus</taxon>
    </lineage>
</organism>
<dbReference type="PANTHER" id="PTHR37984:SF15">
    <property type="entry name" value="INTEGRASE CATALYTIC DOMAIN-CONTAINING PROTEIN"/>
    <property type="match status" value="1"/>
</dbReference>
<dbReference type="PANTHER" id="PTHR37984">
    <property type="entry name" value="PROTEIN CBG26694"/>
    <property type="match status" value="1"/>
</dbReference>
<dbReference type="Proteomes" id="UP000507470">
    <property type="component" value="Unassembled WGS sequence"/>
</dbReference>
<dbReference type="GO" id="GO:0003676">
    <property type="term" value="F:nucleic acid binding"/>
    <property type="evidence" value="ECO:0007669"/>
    <property type="project" value="InterPro"/>
</dbReference>
<evidence type="ECO:0000313" key="3">
    <source>
        <dbReference type="Proteomes" id="UP000507470"/>
    </source>
</evidence>
<proteinExistence type="predicted"/>
<gene>
    <name evidence="2" type="ORF">MCOR_33480</name>
</gene>
<dbReference type="EMBL" id="CACVKT020005973">
    <property type="protein sequence ID" value="CAC5399197.1"/>
    <property type="molecule type" value="Genomic_DNA"/>
</dbReference>
<dbReference type="InterPro" id="IPR036397">
    <property type="entry name" value="RNaseH_sf"/>
</dbReference>
<keyword evidence="3" id="KW-1185">Reference proteome</keyword>
<evidence type="ECO:0000313" key="2">
    <source>
        <dbReference type="EMBL" id="CAC5399197.1"/>
    </source>
</evidence>
<evidence type="ECO:0000259" key="1">
    <source>
        <dbReference type="Pfam" id="PF17921"/>
    </source>
</evidence>
<name>A0A6J8CUV4_MYTCO</name>
<reference evidence="2 3" key="1">
    <citation type="submission" date="2020-06" db="EMBL/GenBank/DDBJ databases">
        <authorList>
            <person name="Li R."/>
            <person name="Bekaert M."/>
        </authorList>
    </citation>
    <scope>NUCLEOTIDE SEQUENCE [LARGE SCALE GENOMIC DNA]</scope>
    <source>
        <strain evidence="3">wild</strain>
    </source>
</reference>
<dbReference type="AlphaFoldDB" id="A0A6J8CUV4"/>
<feature type="domain" description="Integrase zinc-binding" evidence="1">
    <location>
        <begin position="4"/>
        <end position="44"/>
    </location>
</feature>
<sequence>MVTLCHLDIRKTIYILKDRFYWTGIRHKAVTYLASCKVCAKRKDPNKRQGALRQLEKKPKYIFVKSDYYSKWTKSLTIPNMLASTAANILVTEVITRFGVSTAVHSDQKAPAREQFFFMQFVIYYRSTRLEPRPRICSGTELSRDLLAPWQKCYPVMLINTFQTRIGYCHTL</sequence>
<dbReference type="InterPro" id="IPR012337">
    <property type="entry name" value="RNaseH-like_sf"/>
</dbReference>
<dbReference type="InterPro" id="IPR050951">
    <property type="entry name" value="Retrovirus_Pol_polyprotein"/>
</dbReference>
<accession>A0A6J8CUV4</accession>
<dbReference type="SUPFAM" id="SSF53098">
    <property type="entry name" value="Ribonuclease H-like"/>
    <property type="match status" value="1"/>
</dbReference>